<comment type="caution">
    <text evidence="1">The sequence shown here is derived from an EMBL/GenBank/DDBJ whole genome shotgun (WGS) entry which is preliminary data.</text>
</comment>
<dbReference type="EMBL" id="JABSTQ010011517">
    <property type="protein sequence ID" value="KAG0410483.1"/>
    <property type="molecule type" value="Genomic_DNA"/>
</dbReference>
<protein>
    <submittedName>
        <fullName evidence="1">Uncharacterized protein</fullName>
    </submittedName>
</protein>
<name>A0AC60NTL6_IXOPE</name>
<dbReference type="Proteomes" id="UP000805193">
    <property type="component" value="Unassembled WGS sequence"/>
</dbReference>
<evidence type="ECO:0000313" key="1">
    <source>
        <dbReference type="EMBL" id="KAG0410483.1"/>
    </source>
</evidence>
<evidence type="ECO:0000313" key="2">
    <source>
        <dbReference type="Proteomes" id="UP000805193"/>
    </source>
</evidence>
<keyword evidence="2" id="KW-1185">Reference proteome</keyword>
<gene>
    <name evidence="1" type="ORF">HPB47_012406</name>
</gene>
<reference evidence="1 2" key="1">
    <citation type="journal article" date="2020" name="Cell">
        <title>Large-Scale Comparative Analyses of Tick Genomes Elucidate Their Genetic Diversity and Vector Capacities.</title>
        <authorList>
            <consortium name="Tick Genome and Microbiome Consortium (TIGMIC)"/>
            <person name="Jia N."/>
            <person name="Wang J."/>
            <person name="Shi W."/>
            <person name="Du L."/>
            <person name="Sun Y."/>
            <person name="Zhan W."/>
            <person name="Jiang J.F."/>
            <person name="Wang Q."/>
            <person name="Zhang B."/>
            <person name="Ji P."/>
            <person name="Bell-Sakyi L."/>
            <person name="Cui X.M."/>
            <person name="Yuan T.T."/>
            <person name="Jiang B.G."/>
            <person name="Yang W.F."/>
            <person name="Lam T.T."/>
            <person name="Chang Q.C."/>
            <person name="Ding S.J."/>
            <person name="Wang X.J."/>
            <person name="Zhu J.G."/>
            <person name="Ruan X.D."/>
            <person name="Zhao L."/>
            <person name="Wei J.T."/>
            <person name="Ye R.Z."/>
            <person name="Que T.C."/>
            <person name="Du C.H."/>
            <person name="Zhou Y.H."/>
            <person name="Cheng J.X."/>
            <person name="Dai P.F."/>
            <person name="Guo W.B."/>
            <person name="Han X.H."/>
            <person name="Huang E.J."/>
            <person name="Li L.F."/>
            <person name="Wei W."/>
            <person name="Gao Y.C."/>
            <person name="Liu J.Z."/>
            <person name="Shao H.Z."/>
            <person name="Wang X."/>
            <person name="Wang C.C."/>
            <person name="Yang T.C."/>
            <person name="Huo Q.B."/>
            <person name="Li W."/>
            <person name="Chen H.Y."/>
            <person name="Chen S.E."/>
            <person name="Zhou L.G."/>
            <person name="Ni X.B."/>
            <person name="Tian J.H."/>
            <person name="Sheng Y."/>
            <person name="Liu T."/>
            <person name="Pan Y.S."/>
            <person name="Xia L.Y."/>
            <person name="Li J."/>
            <person name="Zhao F."/>
            <person name="Cao W.C."/>
        </authorList>
    </citation>
    <scope>NUCLEOTIDE SEQUENCE [LARGE SCALE GENOMIC DNA]</scope>
    <source>
        <strain evidence="1">Iper-2018</strain>
    </source>
</reference>
<proteinExistence type="predicted"/>
<organism evidence="1 2">
    <name type="scientific">Ixodes persulcatus</name>
    <name type="common">Taiga tick</name>
    <dbReference type="NCBI Taxonomy" id="34615"/>
    <lineage>
        <taxon>Eukaryota</taxon>
        <taxon>Metazoa</taxon>
        <taxon>Ecdysozoa</taxon>
        <taxon>Arthropoda</taxon>
        <taxon>Chelicerata</taxon>
        <taxon>Arachnida</taxon>
        <taxon>Acari</taxon>
        <taxon>Parasitiformes</taxon>
        <taxon>Ixodida</taxon>
        <taxon>Ixodoidea</taxon>
        <taxon>Ixodidae</taxon>
        <taxon>Ixodinae</taxon>
        <taxon>Ixodes</taxon>
    </lineage>
</organism>
<accession>A0AC60NTL6</accession>
<sequence length="104" mass="11475">MRLLLENEEARSVSRIAGRDRSRAEKKTPPLPAVVWTVRGRPRGGPGRPIHQIGTEFPSKAPPLCHTGIFTFRWTAANAPRTIEANPRPGACHVTFRKLTGVVT</sequence>